<dbReference type="AlphaFoldDB" id="A0A1V9FJB4"/>
<protein>
    <submittedName>
        <fullName evidence="14">Sigma-54-dependent Fis family transcriptional regulator</fullName>
    </submittedName>
</protein>
<dbReference type="CDD" id="cd00009">
    <property type="entry name" value="AAA"/>
    <property type="match status" value="1"/>
</dbReference>
<dbReference type="SMART" id="SM00448">
    <property type="entry name" value="REC"/>
    <property type="match status" value="1"/>
</dbReference>
<dbReference type="Proteomes" id="UP000192276">
    <property type="component" value="Unassembled WGS sequence"/>
</dbReference>
<dbReference type="InterPro" id="IPR025662">
    <property type="entry name" value="Sigma_54_int_dom_ATP-bd_1"/>
</dbReference>
<dbReference type="FunFam" id="1.10.8.60:FF:000014">
    <property type="entry name" value="DNA-binding transcriptional regulator NtrC"/>
    <property type="match status" value="1"/>
</dbReference>
<evidence type="ECO:0000256" key="10">
    <source>
        <dbReference type="ARBA" id="ARBA00023163"/>
    </source>
</evidence>
<keyword evidence="9" id="KW-0010">Activator</keyword>
<keyword evidence="5" id="KW-0067">ATP-binding</keyword>
<dbReference type="Gene3D" id="1.10.8.60">
    <property type="match status" value="1"/>
</dbReference>
<evidence type="ECO:0000259" key="13">
    <source>
        <dbReference type="PROSITE" id="PS50110"/>
    </source>
</evidence>
<comment type="subcellular location">
    <subcellularLocation>
        <location evidence="1">Cytoplasm</location>
    </subcellularLocation>
</comment>
<evidence type="ECO:0000259" key="12">
    <source>
        <dbReference type="PROSITE" id="PS50045"/>
    </source>
</evidence>
<feature type="modified residue" description="4-aspartylphosphate" evidence="11">
    <location>
        <position position="52"/>
    </location>
</feature>
<dbReference type="SUPFAM" id="SSF52540">
    <property type="entry name" value="P-loop containing nucleoside triphosphate hydrolases"/>
    <property type="match status" value="1"/>
</dbReference>
<dbReference type="STRING" id="550983.A4R26_03075"/>
<feature type="domain" description="Sigma-54 factor interaction" evidence="12">
    <location>
        <begin position="170"/>
        <end position="399"/>
    </location>
</feature>
<dbReference type="GO" id="GO:0043565">
    <property type="term" value="F:sequence-specific DNA binding"/>
    <property type="evidence" value="ECO:0007669"/>
    <property type="project" value="InterPro"/>
</dbReference>
<dbReference type="PROSITE" id="PS00676">
    <property type="entry name" value="SIGMA54_INTERACT_2"/>
    <property type="match status" value="1"/>
</dbReference>
<name>A0A1V9FJB4_9BACT</name>
<dbReference type="EMBL" id="LWBP01000188">
    <property type="protein sequence ID" value="OQP58454.1"/>
    <property type="molecule type" value="Genomic_DNA"/>
</dbReference>
<evidence type="ECO:0000256" key="4">
    <source>
        <dbReference type="ARBA" id="ARBA00022741"/>
    </source>
</evidence>
<keyword evidence="10" id="KW-0804">Transcription</keyword>
<dbReference type="PRINTS" id="PR01590">
    <property type="entry name" value="HTHFIS"/>
</dbReference>
<dbReference type="GO" id="GO:0005524">
    <property type="term" value="F:ATP binding"/>
    <property type="evidence" value="ECO:0007669"/>
    <property type="project" value="UniProtKB-KW"/>
</dbReference>
<dbReference type="FunFam" id="3.40.50.2300:FF:000018">
    <property type="entry name" value="DNA-binding transcriptional regulator NtrC"/>
    <property type="match status" value="1"/>
</dbReference>
<dbReference type="PROSITE" id="PS50110">
    <property type="entry name" value="RESPONSE_REGULATORY"/>
    <property type="match status" value="1"/>
</dbReference>
<dbReference type="SUPFAM" id="SSF46689">
    <property type="entry name" value="Homeodomain-like"/>
    <property type="match status" value="1"/>
</dbReference>
<reference evidence="15" key="1">
    <citation type="submission" date="2016-04" db="EMBL/GenBank/DDBJ databases">
        <authorList>
            <person name="Chen L."/>
            <person name="Zhuang W."/>
            <person name="Wang G."/>
        </authorList>
    </citation>
    <scope>NUCLEOTIDE SEQUENCE [LARGE SCALE GENOMIC DNA]</scope>
    <source>
        <strain evidence="15">208</strain>
    </source>
</reference>
<evidence type="ECO:0000313" key="14">
    <source>
        <dbReference type="EMBL" id="OQP58454.1"/>
    </source>
</evidence>
<proteinExistence type="predicted"/>
<comment type="caution">
    <text evidence="14">The sequence shown here is derived from an EMBL/GenBank/DDBJ whole genome shotgun (WGS) entry which is preliminary data.</text>
</comment>
<evidence type="ECO:0000256" key="5">
    <source>
        <dbReference type="ARBA" id="ARBA00022840"/>
    </source>
</evidence>
<dbReference type="FunFam" id="3.40.50.300:FF:000006">
    <property type="entry name" value="DNA-binding transcriptional regulator NtrC"/>
    <property type="match status" value="1"/>
</dbReference>
<dbReference type="InterPro" id="IPR002197">
    <property type="entry name" value="HTH_Fis"/>
</dbReference>
<keyword evidence="15" id="KW-1185">Reference proteome</keyword>
<dbReference type="InterPro" id="IPR001789">
    <property type="entry name" value="Sig_transdc_resp-reg_receiver"/>
</dbReference>
<evidence type="ECO:0000256" key="11">
    <source>
        <dbReference type="PROSITE-ProRule" id="PRU00169"/>
    </source>
</evidence>
<dbReference type="Pfam" id="PF00072">
    <property type="entry name" value="Response_reg"/>
    <property type="match status" value="1"/>
</dbReference>
<dbReference type="PROSITE" id="PS00675">
    <property type="entry name" value="SIGMA54_INTERACT_1"/>
    <property type="match status" value="1"/>
</dbReference>
<keyword evidence="3 11" id="KW-0597">Phosphoprotein</keyword>
<evidence type="ECO:0000256" key="3">
    <source>
        <dbReference type="ARBA" id="ARBA00022553"/>
    </source>
</evidence>
<dbReference type="Pfam" id="PF25601">
    <property type="entry name" value="AAA_lid_14"/>
    <property type="match status" value="1"/>
</dbReference>
<dbReference type="GO" id="GO:0006355">
    <property type="term" value="P:regulation of DNA-templated transcription"/>
    <property type="evidence" value="ECO:0007669"/>
    <property type="project" value="InterPro"/>
</dbReference>
<evidence type="ECO:0000256" key="1">
    <source>
        <dbReference type="ARBA" id="ARBA00004496"/>
    </source>
</evidence>
<keyword evidence="7" id="KW-0805">Transcription regulation</keyword>
<evidence type="ECO:0000256" key="7">
    <source>
        <dbReference type="ARBA" id="ARBA00023015"/>
    </source>
</evidence>
<feature type="domain" description="Response regulatory" evidence="13">
    <location>
        <begin position="3"/>
        <end position="117"/>
    </location>
</feature>
<dbReference type="OrthoDB" id="9767106at2"/>
<dbReference type="Pfam" id="PF00158">
    <property type="entry name" value="Sigma54_activat"/>
    <property type="match status" value="1"/>
</dbReference>
<sequence>MPKILVIDDDRDICLLLKRFLTKHNYEVAEVYAGKKALELMNSFTPDLVLCDFRLDDMDGTTLLVKIKEQLPDVPVIIMTGYSDIKVAVEVMKLGAYDYIGKPLFPDEILVTIKKALQNQGAATTAQAGTNTTSQAAPAYTPPVTTAAEEQGVAENKDKKQQVVISGDYIFGDSEAFKKILKQIDLVAPTSYSIIIYGESGSGKEAIAQEIHKRSRRKAMPFVAIDCGAMSKELAGSELFGHEKGSFTGALNQKVGNLEIANGGTVFLDEIGNLSYDIQVSLLRVVQERKMRRVGGTKDIDLDIRIIVASNEKLWDIARKGKFREDLYHRFNEFSIVVPPLRERKEDIMVFARHFLLQTNKELEKNVKGFTKEVEDIFRSYIWYGNLRELKNVIKRATLLAEGQFIEAHTLPFEISNFTRLQFDEAPETPYLQAEPKQAIAAPPVPLPISEAEIPRPHPHHSHSELSLKNASIDAEYETIIEALKKSNFNKSKAAKLLNIDRKTLYNKMKQYQEFNNQ</sequence>
<dbReference type="InterPro" id="IPR027417">
    <property type="entry name" value="P-loop_NTPase"/>
</dbReference>
<dbReference type="PROSITE" id="PS50045">
    <property type="entry name" value="SIGMA54_INTERACT_4"/>
    <property type="match status" value="1"/>
</dbReference>
<dbReference type="PANTHER" id="PTHR32071">
    <property type="entry name" value="TRANSCRIPTIONAL REGULATORY PROTEIN"/>
    <property type="match status" value="1"/>
</dbReference>
<evidence type="ECO:0000313" key="15">
    <source>
        <dbReference type="Proteomes" id="UP000192276"/>
    </source>
</evidence>
<dbReference type="InterPro" id="IPR025943">
    <property type="entry name" value="Sigma_54_int_dom_ATP-bd_2"/>
</dbReference>
<dbReference type="SMART" id="SM00382">
    <property type="entry name" value="AAA"/>
    <property type="match status" value="1"/>
</dbReference>
<evidence type="ECO:0000256" key="2">
    <source>
        <dbReference type="ARBA" id="ARBA00022490"/>
    </source>
</evidence>
<evidence type="ECO:0000256" key="6">
    <source>
        <dbReference type="ARBA" id="ARBA00023012"/>
    </source>
</evidence>
<dbReference type="GO" id="GO:0000160">
    <property type="term" value="P:phosphorelay signal transduction system"/>
    <property type="evidence" value="ECO:0007669"/>
    <property type="project" value="UniProtKB-KW"/>
</dbReference>
<dbReference type="Pfam" id="PF02954">
    <property type="entry name" value="HTH_8"/>
    <property type="match status" value="1"/>
</dbReference>
<accession>A0A1V9FJB4</accession>
<keyword evidence="4" id="KW-0547">Nucleotide-binding</keyword>
<dbReference type="InterPro" id="IPR003593">
    <property type="entry name" value="AAA+_ATPase"/>
</dbReference>
<evidence type="ECO:0000256" key="8">
    <source>
        <dbReference type="ARBA" id="ARBA00023125"/>
    </source>
</evidence>
<dbReference type="InterPro" id="IPR058031">
    <property type="entry name" value="AAA_lid_NorR"/>
</dbReference>
<keyword evidence="2" id="KW-0963">Cytoplasm</keyword>
<keyword evidence="8" id="KW-0238">DNA-binding</keyword>
<dbReference type="RefSeq" id="WP_081165701.1">
    <property type="nucleotide sequence ID" value="NZ_LWBP01000188.1"/>
</dbReference>
<dbReference type="Gene3D" id="1.10.10.60">
    <property type="entry name" value="Homeodomain-like"/>
    <property type="match status" value="1"/>
</dbReference>
<dbReference type="InterPro" id="IPR011006">
    <property type="entry name" value="CheY-like_superfamily"/>
</dbReference>
<gene>
    <name evidence="14" type="ORF">A4R26_03075</name>
</gene>
<organism evidence="14 15">
    <name type="scientific">Niastella populi</name>
    <dbReference type="NCBI Taxonomy" id="550983"/>
    <lineage>
        <taxon>Bacteria</taxon>
        <taxon>Pseudomonadati</taxon>
        <taxon>Bacteroidota</taxon>
        <taxon>Chitinophagia</taxon>
        <taxon>Chitinophagales</taxon>
        <taxon>Chitinophagaceae</taxon>
        <taxon>Niastella</taxon>
    </lineage>
</organism>
<dbReference type="SUPFAM" id="SSF52172">
    <property type="entry name" value="CheY-like"/>
    <property type="match status" value="1"/>
</dbReference>
<dbReference type="PANTHER" id="PTHR32071:SF81">
    <property type="entry name" value="PROPIONATE CATABOLISM OPERON REGULATORY PROTEIN"/>
    <property type="match status" value="1"/>
</dbReference>
<dbReference type="Gene3D" id="3.40.50.300">
    <property type="entry name" value="P-loop containing nucleotide triphosphate hydrolases"/>
    <property type="match status" value="1"/>
</dbReference>
<dbReference type="InterPro" id="IPR009057">
    <property type="entry name" value="Homeodomain-like_sf"/>
</dbReference>
<keyword evidence="6" id="KW-0902">Two-component regulatory system</keyword>
<dbReference type="Gene3D" id="3.40.50.2300">
    <property type="match status" value="1"/>
</dbReference>
<dbReference type="InterPro" id="IPR002078">
    <property type="entry name" value="Sigma_54_int"/>
</dbReference>
<dbReference type="GO" id="GO:0005737">
    <property type="term" value="C:cytoplasm"/>
    <property type="evidence" value="ECO:0007669"/>
    <property type="project" value="UniProtKB-SubCell"/>
</dbReference>
<evidence type="ECO:0000256" key="9">
    <source>
        <dbReference type="ARBA" id="ARBA00023159"/>
    </source>
</evidence>